<dbReference type="AlphaFoldDB" id="A0A915A5L2"/>
<name>A0A915A5L2_PARUN</name>
<sequence>VVVMSLFWLTTTILLVILILLILGFWHEYFNELKVEEERRISSSRRSEMRIESENKNERNLEKCEDEMIAAIAPTTEQYAVAEKRSNRPSCL</sequence>
<dbReference type="WBParaSite" id="PgR001X_g256_t01">
    <property type="protein sequence ID" value="PgR001X_g256_t01"/>
    <property type="gene ID" value="PgR001X_g256"/>
</dbReference>
<keyword evidence="1" id="KW-1133">Transmembrane helix</keyword>
<evidence type="ECO:0000313" key="3">
    <source>
        <dbReference type="WBParaSite" id="PgR001X_g256_t01"/>
    </source>
</evidence>
<protein>
    <submittedName>
        <fullName evidence="3">Uncharacterized protein</fullName>
    </submittedName>
</protein>
<keyword evidence="2" id="KW-1185">Reference proteome</keyword>
<keyword evidence="1" id="KW-0472">Membrane</keyword>
<evidence type="ECO:0000313" key="2">
    <source>
        <dbReference type="Proteomes" id="UP000887569"/>
    </source>
</evidence>
<dbReference type="Proteomes" id="UP000887569">
    <property type="component" value="Unplaced"/>
</dbReference>
<feature type="transmembrane region" description="Helical" evidence="1">
    <location>
        <begin position="6"/>
        <end position="26"/>
    </location>
</feature>
<organism evidence="2 3">
    <name type="scientific">Parascaris univalens</name>
    <name type="common">Nematode worm</name>
    <dbReference type="NCBI Taxonomy" id="6257"/>
    <lineage>
        <taxon>Eukaryota</taxon>
        <taxon>Metazoa</taxon>
        <taxon>Ecdysozoa</taxon>
        <taxon>Nematoda</taxon>
        <taxon>Chromadorea</taxon>
        <taxon>Rhabditida</taxon>
        <taxon>Spirurina</taxon>
        <taxon>Ascaridomorpha</taxon>
        <taxon>Ascaridoidea</taxon>
        <taxon>Ascarididae</taxon>
        <taxon>Parascaris</taxon>
    </lineage>
</organism>
<evidence type="ECO:0000256" key="1">
    <source>
        <dbReference type="SAM" id="Phobius"/>
    </source>
</evidence>
<accession>A0A915A5L2</accession>
<reference evidence="3" key="1">
    <citation type="submission" date="2022-11" db="UniProtKB">
        <authorList>
            <consortium name="WormBaseParasite"/>
        </authorList>
    </citation>
    <scope>IDENTIFICATION</scope>
</reference>
<keyword evidence="1" id="KW-0812">Transmembrane</keyword>
<proteinExistence type="predicted"/>